<dbReference type="RefSeq" id="WP_083070110.1">
    <property type="nucleotide sequence ID" value="NZ_NBTM02000001.1"/>
</dbReference>
<evidence type="ECO:0000259" key="1">
    <source>
        <dbReference type="Pfam" id="PF07669"/>
    </source>
</evidence>
<dbReference type="SUPFAM" id="SSF53335">
    <property type="entry name" value="S-adenosyl-L-methionine-dependent methyltransferases"/>
    <property type="match status" value="1"/>
</dbReference>
<dbReference type="GO" id="GO:0003676">
    <property type="term" value="F:nucleic acid binding"/>
    <property type="evidence" value="ECO:0007669"/>
    <property type="project" value="InterPro"/>
</dbReference>
<keyword evidence="2" id="KW-0378">Hydrolase</keyword>
<dbReference type="PROSITE" id="PS00092">
    <property type="entry name" value="N6_MTASE"/>
    <property type="match status" value="1"/>
</dbReference>
<dbReference type="GO" id="GO:0009007">
    <property type="term" value="F:site-specific DNA-methyltransferase (adenine-specific) activity"/>
    <property type="evidence" value="ECO:0007669"/>
    <property type="project" value="UniProtKB-EC"/>
</dbReference>
<dbReference type="EMBL" id="NBTM02000001">
    <property type="protein sequence ID" value="PNL92347.1"/>
    <property type="molecule type" value="Genomic_DNA"/>
</dbReference>
<dbReference type="REBASE" id="625880">
    <property type="entry name" value="Avi249I"/>
</dbReference>
<feature type="domain" description="Type II methyltransferase M.TaqI-like" evidence="1">
    <location>
        <begin position="279"/>
        <end position="370"/>
    </location>
</feature>
<organism evidence="2 3">
    <name type="scientific">Aerococcus viridans</name>
    <dbReference type="NCBI Taxonomy" id="1377"/>
    <lineage>
        <taxon>Bacteria</taxon>
        <taxon>Bacillati</taxon>
        <taxon>Bacillota</taxon>
        <taxon>Bacilli</taxon>
        <taxon>Lactobacillales</taxon>
        <taxon>Aerococcaceae</taxon>
        <taxon>Aerococcus</taxon>
    </lineage>
</organism>
<keyword evidence="2" id="KW-0255">Endonuclease</keyword>
<comment type="caution">
    <text evidence="2">The sequence shown here is derived from an EMBL/GenBank/DDBJ whole genome shotgun (WGS) entry which is preliminary data.</text>
</comment>
<name>A0A2J9PPV8_9LACT</name>
<accession>A0A2J9PPV8</accession>
<keyword evidence="2" id="KW-0540">Nuclease</keyword>
<gene>
    <name evidence="2" type="ORF">A6J77_008920</name>
</gene>
<reference evidence="3" key="1">
    <citation type="submission" date="2017-12" db="EMBL/GenBank/DDBJ databases">
        <title>FDA dAtabase for Regulatory Grade micrObial Sequences (FDA-ARGOS): Supporting development and validation of Infectious Disease Dx tests.</title>
        <authorList>
            <person name="Hoffmann M."/>
            <person name="Allard M."/>
            <person name="Evans P."/>
            <person name="Brown E."/>
            <person name="Tallon L."/>
            <person name="Sadzewicz L."/>
            <person name="Sengamalay N."/>
            <person name="Ott S."/>
            <person name="Godinez A."/>
            <person name="Nagaraj S."/>
            <person name="Vavikolanu K."/>
            <person name="Aluvathingal J."/>
            <person name="Nadendla S."/>
            <person name="Sichtig H."/>
        </authorList>
    </citation>
    <scope>NUCLEOTIDE SEQUENCE [LARGE SCALE GENOMIC DNA]</scope>
    <source>
        <strain evidence="3">FDAARGOS_249</strain>
    </source>
</reference>
<dbReference type="InterPro" id="IPR011639">
    <property type="entry name" value="MethylTrfase_TaqI-like_dom"/>
</dbReference>
<protein>
    <submittedName>
        <fullName evidence="2">Restriction endonuclease</fullName>
    </submittedName>
</protein>
<dbReference type="InterPro" id="IPR029063">
    <property type="entry name" value="SAM-dependent_MTases_sf"/>
</dbReference>
<dbReference type="AlphaFoldDB" id="A0A2J9PPV8"/>
<dbReference type="Pfam" id="PF07669">
    <property type="entry name" value="Eco57I"/>
    <property type="match status" value="1"/>
</dbReference>
<dbReference type="GO" id="GO:0004519">
    <property type="term" value="F:endonuclease activity"/>
    <property type="evidence" value="ECO:0007669"/>
    <property type="project" value="UniProtKB-KW"/>
</dbReference>
<dbReference type="GO" id="GO:0032259">
    <property type="term" value="P:methylation"/>
    <property type="evidence" value="ECO:0007669"/>
    <property type="project" value="InterPro"/>
</dbReference>
<dbReference type="InterPro" id="IPR002052">
    <property type="entry name" value="DNA_methylase_N6_adenine_CS"/>
</dbReference>
<evidence type="ECO:0000313" key="3">
    <source>
        <dbReference type="Proteomes" id="UP000192813"/>
    </source>
</evidence>
<dbReference type="Gene3D" id="3.40.50.150">
    <property type="entry name" value="Vaccinia Virus protein VP39"/>
    <property type="match status" value="1"/>
</dbReference>
<proteinExistence type="predicted"/>
<sequence>MREDNSLSLSDLSDSTNIRENESLLSLLLKDHTTGKNIKWGTDSYINHGYSFRDDQEIKINLITGWYEGFIRPRVDKDIDLQLERQRNKAEVFTPSWVIKLQVNAALKDMEKLPLADFIQTKWLEITCGEAPYMVNRYDMETGEVIPLKDRSGFIDIKFKKLNKKIELEEEWLKLAVEIYKASYGYEYQGDSLLLARENLILTFIDNYFYMFGAFPKEKILLEITKIISLNVFQMDGLTYEVPYSVGGLEESGTQLNLFEEIETEEYITPKLANIKLWGVDKTIEFKLLSERNDTEMKFDVVIGNPPYQMTTEGNNRDVPIYPYFMDEAYKISNKALLITPARFLSDAGQTKSSWNQEMLNNPHLKVLYFDQYSGNIFKNTDIKGGVAITYYDNEKEFGHIEVFIRSKELEKITSKVSSIMEKSINLIHHNRSSYRLSDMVYKDFPEMKNKVKKSERLSITSNIFDKLSDIFLDEHPKNLKDFIGILGRQNHKRKVKWIRRKYIQDHPTIGKWKVFVAKSNGTGAIGEALSEPFVAEPHMIPTQTFITLGNFDTENEAIALNKYIKSKFARVMLSVKKATPDNARKDVWSYVPLQNFQSDSDIDWMGSISDIDSQLYKKYNLDNDDINYIETIVKEME</sequence>
<dbReference type="Proteomes" id="UP000192813">
    <property type="component" value="Unassembled WGS sequence"/>
</dbReference>
<dbReference type="GO" id="GO:0006304">
    <property type="term" value="P:DNA modification"/>
    <property type="evidence" value="ECO:0007669"/>
    <property type="project" value="InterPro"/>
</dbReference>
<evidence type="ECO:0000313" key="2">
    <source>
        <dbReference type="EMBL" id="PNL92347.1"/>
    </source>
</evidence>